<feature type="transmembrane region" description="Helical" evidence="1">
    <location>
        <begin position="6"/>
        <end position="24"/>
    </location>
</feature>
<name>A0ABV8NIF5_9SPHI</name>
<keyword evidence="1" id="KW-0472">Membrane</keyword>
<dbReference type="InterPro" id="IPR011933">
    <property type="entry name" value="Double_TM_dom"/>
</dbReference>
<organism evidence="3 4">
    <name type="scientific">Pedobacter jamesrossensis</name>
    <dbReference type="NCBI Taxonomy" id="1908238"/>
    <lineage>
        <taxon>Bacteria</taxon>
        <taxon>Pseudomonadati</taxon>
        <taxon>Bacteroidota</taxon>
        <taxon>Sphingobacteriia</taxon>
        <taxon>Sphingobacteriales</taxon>
        <taxon>Sphingobacteriaceae</taxon>
        <taxon>Pedobacter</taxon>
    </lineage>
</organism>
<feature type="domain" description="Aerotolerance regulator N-terminal" evidence="2">
    <location>
        <begin position="1"/>
        <end position="76"/>
    </location>
</feature>
<dbReference type="PANTHER" id="PTHR37464:SF1">
    <property type="entry name" value="BLL2463 PROTEIN"/>
    <property type="match status" value="1"/>
</dbReference>
<evidence type="ECO:0000313" key="3">
    <source>
        <dbReference type="EMBL" id="MFC4196760.1"/>
    </source>
</evidence>
<sequence length="456" mass="52039">MQLLYPIGLLALAGLIIPLIIHLWNVKESKTLKIGSISLLGASARTSSKSFRITDWLLFILRCLLVILIAFLLTQPYIRKTINSKNKGGWILVEKSKFPEVFKNNRKQIDSLIKINYEIHDFNLGFDLLTLKDTIAPENRKQANEVKYSALISEINSKIPSGSSVYLYANQPLNQFDDELPSINYKLNWKPINQTDTISNWITQFADKKYEAKSTPSSVYYNALNNENTSVISVTIYDETGNDAKYIKAALNAISSFSKRKIEINQQNKSFDVGFWLSEKAVSNSFKNSIKAGGSLFEYETGKIISEKSIINTEAGSVDLNKRLTSAKPFTKLWTDGFGNSILSEEKKDRLNILHFYSRLNPQWNDLVWNEIFVKTIMPIVITDKKNSDFGFEDNLNDQRKMPLIQTENIEINKGEKQVNITTDEPVNYIFWTAALLILALERILSFRKKPGYVKN</sequence>
<dbReference type="Proteomes" id="UP001595792">
    <property type="component" value="Unassembled WGS sequence"/>
</dbReference>
<accession>A0ABV8NIF5</accession>
<feature type="transmembrane region" description="Helical" evidence="1">
    <location>
        <begin position="56"/>
        <end position="78"/>
    </location>
</feature>
<reference evidence="4" key="1">
    <citation type="journal article" date="2019" name="Int. J. Syst. Evol. Microbiol.">
        <title>The Global Catalogue of Microorganisms (GCM) 10K type strain sequencing project: providing services to taxonomists for standard genome sequencing and annotation.</title>
        <authorList>
            <consortium name="The Broad Institute Genomics Platform"/>
            <consortium name="The Broad Institute Genome Sequencing Center for Infectious Disease"/>
            <person name="Wu L."/>
            <person name="Ma J."/>
        </authorList>
    </citation>
    <scope>NUCLEOTIDE SEQUENCE [LARGE SCALE GENOMIC DNA]</scope>
    <source>
        <strain evidence="4">CCM 8689</strain>
    </source>
</reference>
<keyword evidence="4" id="KW-1185">Reference proteome</keyword>
<dbReference type="InterPro" id="IPR024163">
    <property type="entry name" value="Aerotolerance_reg_N"/>
</dbReference>
<dbReference type="PANTHER" id="PTHR37464">
    <property type="entry name" value="BLL2463 PROTEIN"/>
    <property type="match status" value="1"/>
</dbReference>
<protein>
    <submittedName>
        <fullName evidence="3">BatA domain-containing protein</fullName>
    </submittedName>
</protein>
<proteinExistence type="predicted"/>
<dbReference type="RefSeq" id="WP_378960103.1">
    <property type="nucleotide sequence ID" value="NZ_JBHRXC010000016.1"/>
</dbReference>
<gene>
    <name evidence="3" type="ORF">ACFOUY_08620</name>
</gene>
<keyword evidence="1" id="KW-0812">Transmembrane</keyword>
<dbReference type="NCBIfam" id="TIGR02226">
    <property type="entry name" value="two_anch"/>
    <property type="match status" value="1"/>
</dbReference>
<evidence type="ECO:0000313" key="4">
    <source>
        <dbReference type="Proteomes" id="UP001595792"/>
    </source>
</evidence>
<comment type="caution">
    <text evidence="3">The sequence shown here is derived from an EMBL/GenBank/DDBJ whole genome shotgun (WGS) entry which is preliminary data.</text>
</comment>
<keyword evidence="1" id="KW-1133">Transmembrane helix</keyword>
<dbReference type="EMBL" id="JBHSBY010000038">
    <property type="protein sequence ID" value="MFC4196760.1"/>
    <property type="molecule type" value="Genomic_DNA"/>
</dbReference>
<evidence type="ECO:0000256" key="1">
    <source>
        <dbReference type="SAM" id="Phobius"/>
    </source>
</evidence>
<dbReference type="Pfam" id="PF07584">
    <property type="entry name" value="BatA"/>
    <property type="match status" value="1"/>
</dbReference>
<evidence type="ECO:0000259" key="2">
    <source>
        <dbReference type="Pfam" id="PF07584"/>
    </source>
</evidence>